<sequence>EPVLRLIGAALLVGGAIQGWVMSEAATQLLTLTAWPAAIMLIAGLYLIVRR</sequence>
<name>S6VXX0_PSESF</name>
<feature type="non-terminal residue" evidence="2">
    <location>
        <position position="1"/>
    </location>
</feature>
<proteinExistence type="predicted"/>
<keyword evidence="1" id="KW-0812">Transmembrane</keyword>
<dbReference type="AlphaFoldDB" id="S6VXX0"/>
<evidence type="ECO:0000256" key="1">
    <source>
        <dbReference type="SAM" id="Phobius"/>
    </source>
</evidence>
<accession>S6VXX0</accession>
<comment type="caution">
    <text evidence="2">The sequence shown here is derived from an EMBL/GenBank/DDBJ whole genome shotgun (WGS) entry which is preliminary data.</text>
</comment>
<feature type="transmembrane region" description="Helical" evidence="1">
    <location>
        <begin position="29"/>
        <end position="49"/>
    </location>
</feature>
<organism evidence="2 3">
    <name type="scientific">Pseudomonas syringae pv. actinidiae ICMP 18807</name>
    <dbReference type="NCBI Taxonomy" id="1194404"/>
    <lineage>
        <taxon>Bacteria</taxon>
        <taxon>Pseudomonadati</taxon>
        <taxon>Pseudomonadota</taxon>
        <taxon>Gammaproteobacteria</taxon>
        <taxon>Pseudomonadales</taxon>
        <taxon>Pseudomonadaceae</taxon>
        <taxon>Pseudomonas</taxon>
        <taxon>Pseudomonas syringae</taxon>
    </lineage>
</organism>
<keyword evidence="1" id="KW-0472">Membrane</keyword>
<dbReference type="PATRIC" id="fig|1194404.4.peg.2043"/>
<keyword evidence="1" id="KW-1133">Transmembrane helix</keyword>
<reference evidence="2 3" key="1">
    <citation type="journal article" date="2013" name="PLoS Pathog.">
        <title>Genomic analysis of the Kiwifruit pathogen Pseudomonas syringae pv. actinidiae provides insight into the origins of an emergent plant disease.</title>
        <authorList>
            <person name="McCann H.C."/>
            <person name="Rikkerink E.H."/>
            <person name="Bertels F."/>
            <person name="Fiers M."/>
            <person name="Lu A."/>
            <person name="Rees-George J."/>
            <person name="Andersen M.T."/>
            <person name="Gleave A.P."/>
            <person name="Haubold B."/>
            <person name="Wohlers M.W."/>
            <person name="Guttman D.S."/>
            <person name="Wang P.W."/>
            <person name="Straub C."/>
            <person name="Vanneste J.L."/>
            <person name="Rainey P.B."/>
            <person name="Templeton M.D."/>
        </authorList>
    </citation>
    <scope>NUCLEOTIDE SEQUENCE [LARGE SCALE GENOMIC DNA]</scope>
    <source>
        <strain evidence="2 3">ICMP 18807</strain>
    </source>
</reference>
<protein>
    <submittedName>
        <fullName evidence="2">2-polyprenylphenol 6-hydroxylase</fullName>
    </submittedName>
</protein>
<gene>
    <name evidence="2" type="ORF">A244_09805</name>
</gene>
<evidence type="ECO:0000313" key="2">
    <source>
        <dbReference type="EMBL" id="EPN58825.1"/>
    </source>
</evidence>
<dbReference type="EMBL" id="AOKG01000643">
    <property type="protein sequence ID" value="EPN58825.1"/>
    <property type="molecule type" value="Genomic_DNA"/>
</dbReference>
<evidence type="ECO:0000313" key="3">
    <source>
        <dbReference type="Proteomes" id="UP000015729"/>
    </source>
</evidence>
<dbReference type="Proteomes" id="UP000015729">
    <property type="component" value="Unassembled WGS sequence"/>
</dbReference>